<comment type="caution">
    <text evidence="4">The sequence shown here is derived from an EMBL/GenBank/DDBJ whole genome shotgun (WGS) entry which is preliminary data.</text>
</comment>
<dbReference type="GO" id="GO:0005576">
    <property type="term" value="C:extracellular region"/>
    <property type="evidence" value="ECO:0007669"/>
    <property type="project" value="InterPro"/>
</dbReference>
<organism evidence="4 5">
    <name type="scientific">Hypsizygus marmoreus</name>
    <name type="common">White beech mushroom</name>
    <name type="synonym">Agaricus marmoreus</name>
    <dbReference type="NCBI Taxonomy" id="39966"/>
    <lineage>
        <taxon>Eukaryota</taxon>
        <taxon>Fungi</taxon>
        <taxon>Dikarya</taxon>
        <taxon>Basidiomycota</taxon>
        <taxon>Agaricomycotina</taxon>
        <taxon>Agaricomycetes</taxon>
        <taxon>Agaricomycetidae</taxon>
        <taxon>Agaricales</taxon>
        <taxon>Tricholomatineae</taxon>
        <taxon>Lyophyllaceae</taxon>
        <taxon>Hypsizygus</taxon>
    </lineage>
</organism>
<dbReference type="InterPro" id="IPR000254">
    <property type="entry name" value="CBD"/>
</dbReference>
<reference evidence="4" key="1">
    <citation type="submission" date="2018-04" db="EMBL/GenBank/DDBJ databases">
        <title>Whole genome sequencing of Hypsizygus marmoreus.</title>
        <authorList>
            <person name="Choi I.-G."/>
            <person name="Min B."/>
            <person name="Kim J.-G."/>
            <person name="Kim S."/>
            <person name="Oh Y.-L."/>
            <person name="Kong W.-S."/>
            <person name="Park H."/>
            <person name="Jeong J."/>
            <person name="Song E.-S."/>
        </authorList>
    </citation>
    <scope>NUCLEOTIDE SEQUENCE [LARGE SCALE GENOMIC DNA]</scope>
    <source>
        <strain evidence="4">51987-8</strain>
    </source>
</reference>
<feature type="chain" id="PRO_5016826423" description="CBM1 domain-containing protein" evidence="2">
    <location>
        <begin position="25"/>
        <end position="116"/>
    </location>
</feature>
<evidence type="ECO:0000256" key="2">
    <source>
        <dbReference type="SAM" id="SignalP"/>
    </source>
</evidence>
<feature type="domain" description="CBM1" evidence="3">
    <location>
        <begin position="59"/>
        <end position="95"/>
    </location>
</feature>
<evidence type="ECO:0000256" key="1">
    <source>
        <dbReference type="ARBA" id="ARBA00022729"/>
    </source>
</evidence>
<dbReference type="EMBL" id="LUEZ02000106">
    <property type="protein sequence ID" value="RDB18354.1"/>
    <property type="molecule type" value="Genomic_DNA"/>
</dbReference>
<sequence>MKGFSSAILTILSASSLLGVVVDALTTPPVTITTSPSATATGGGTNSCWVYRTAVPRAGTAPIWAQCGGIGYSGATTCVDGTYCEALNPYWHQCLPISPGSTTSSSITSGTRTLCS</sequence>
<dbReference type="Proteomes" id="UP000076154">
    <property type="component" value="Unassembled WGS sequence"/>
</dbReference>
<evidence type="ECO:0000313" key="4">
    <source>
        <dbReference type="EMBL" id="RDB18354.1"/>
    </source>
</evidence>
<dbReference type="SUPFAM" id="SSF57180">
    <property type="entry name" value="Cellulose-binding domain"/>
    <property type="match status" value="1"/>
</dbReference>
<name>A0A369JG05_HYPMA</name>
<dbReference type="SMART" id="SM00236">
    <property type="entry name" value="fCBD"/>
    <property type="match status" value="1"/>
</dbReference>
<dbReference type="GO" id="GO:0005975">
    <property type="term" value="P:carbohydrate metabolic process"/>
    <property type="evidence" value="ECO:0007669"/>
    <property type="project" value="InterPro"/>
</dbReference>
<accession>A0A369JG05</accession>
<evidence type="ECO:0000313" key="5">
    <source>
        <dbReference type="Proteomes" id="UP000076154"/>
    </source>
</evidence>
<proteinExistence type="predicted"/>
<dbReference type="AlphaFoldDB" id="A0A369JG05"/>
<evidence type="ECO:0000259" key="3">
    <source>
        <dbReference type="PROSITE" id="PS51164"/>
    </source>
</evidence>
<dbReference type="InParanoid" id="A0A369JG05"/>
<dbReference type="PROSITE" id="PS51164">
    <property type="entry name" value="CBM1_2"/>
    <property type="match status" value="1"/>
</dbReference>
<feature type="signal peptide" evidence="2">
    <location>
        <begin position="1"/>
        <end position="24"/>
    </location>
</feature>
<keyword evidence="1 2" id="KW-0732">Signal</keyword>
<gene>
    <name evidence="4" type="ORF">Hypma_000448</name>
</gene>
<protein>
    <recommendedName>
        <fullName evidence="3">CBM1 domain-containing protein</fullName>
    </recommendedName>
</protein>
<dbReference type="Pfam" id="PF00734">
    <property type="entry name" value="CBM_1"/>
    <property type="match status" value="1"/>
</dbReference>
<dbReference type="PROSITE" id="PS00562">
    <property type="entry name" value="CBM1_1"/>
    <property type="match status" value="1"/>
</dbReference>
<keyword evidence="5" id="KW-1185">Reference proteome</keyword>
<dbReference type="InterPro" id="IPR035971">
    <property type="entry name" value="CBD_sf"/>
</dbReference>
<dbReference type="GO" id="GO:0030248">
    <property type="term" value="F:cellulose binding"/>
    <property type="evidence" value="ECO:0007669"/>
    <property type="project" value="InterPro"/>
</dbReference>
<dbReference type="OrthoDB" id="2119228at2759"/>